<evidence type="ECO:0000313" key="2">
    <source>
        <dbReference type="Proteomes" id="UP000012062"/>
    </source>
</evidence>
<sequence length="79" mass="8916">MPGGDDFEWSFGGGTAMMIQIGHRKSRDIDIFLDDPQLLEFHLHFETMPSDYLGDGFSYRLTQRSTGGGEGLFTARTPW</sequence>
<dbReference type="Gene3D" id="3.30.460.40">
    <property type="match status" value="1"/>
</dbReference>
<dbReference type="Proteomes" id="UP000012062">
    <property type="component" value="Unassembled WGS sequence"/>
</dbReference>
<evidence type="ECO:0008006" key="3">
    <source>
        <dbReference type="Google" id="ProtNLM"/>
    </source>
</evidence>
<dbReference type="AlphaFoldDB" id="M5FCA9"/>
<dbReference type="EMBL" id="CAUM01000189">
    <property type="protein sequence ID" value="CCV09576.1"/>
    <property type="molecule type" value="Genomic_DNA"/>
</dbReference>
<gene>
    <name evidence="1" type="ORF">MESS2_p70010</name>
</gene>
<keyword evidence="2" id="KW-1185">Reference proteome</keyword>
<protein>
    <recommendedName>
        <fullName evidence="3">Nucleotidyl transferase AbiEii/AbiGii toxin family protein</fullName>
    </recommendedName>
</protein>
<dbReference type="eggNOG" id="ENOG502ZZI1">
    <property type="taxonomic scope" value="Bacteria"/>
</dbReference>
<organism evidence="1 2">
    <name type="scientific">Mesorhizobium metallidurans STM 2683</name>
    <dbReference type="NCBI Taxonomy" id="1297569"/>
    <lineage>
        <taxon>Bacteria</taxon>
        <taxon>Pseudomonadati</taxon>
        <taxon>Pseudomonadota</taxon>
        <taxon>Alphaproteobacteria</taxon>
        <taxon>Hyphomicrobiales</taxon>
        <taxon>Phyllobacteriaceae</taxon>
        <taxon>Mesorhizobium</taxon>
    </lineage>
</organism>
<proteinExistence type="predicted"/>
<comment type="caution">
    <text evidence="1">The sequence shown here is derived from an EMBL/GenBank/DDBJ whole genome shotgun (WGS) entry which is preliminary data.</text>
</comment>
<name>M5FCA9_9HYPH</name>
<reference evidence="1 2" key="1">
    <citation type="submission" date="2013-02" db="EMBL/GenBank/DDBJ databases">
        <authorList>
            <person name="Genoscope - CEA"/>
        </authorList>
    </citation>
    <scope>NUCLEOTIDE SEQUENCE [LARGE SCALE GENOMIC DNA]</scope>
    <source>
        <strain evidence="1 2">STM 2683</strain>
    </source>
</reference>
<dbReference type="InterPro" id="IPR014942">
    <property type="entry name" value="AbiEii"/>
</dbReference>
<dbReference type="OrthoDB" id="7305331at2"/>
<accession>M5FCA9</accession>
<dbReference type="Pfam" id="PF08843">
    <property type="entry name" value="AbiEii"/>
    <property type="match status" value="1"/>
</dbReference>
<evidence type="ECO:0000313" key="1">
    <source>
        <dbReference type="EMBL" id="CCV09576.1"/>
    </source>
</evidence>